<dbReference type="InterPro" id="IPR029041">
    <property type="entry name" value="FAD-linked_oxidoreductase-like"/>
</dbReference>
<dbReference type="Pfam" id="PF02219">
    <property type="entry name" value="MTHFR"/>
    <property type="match status" value="1"/>
</dbReference>
<evidence type="ECO:0000256" key="4">
    <source>
        <dbReference type="ARBA" id="ARBA00022630"/>
    </source>
</evidence>
<dbReference type="GO" id="GO:0009086">
    <property type="term" value="P:methionine biosynthetic process"/>
    <property type="evidence" value="ECO:0007669"/>
    <property type="project" value="TreeGrafter"/>
</dbReference>
<evidence type="ECO:0000256" key="1">
    <source>
        <dbReference type="ARBA" id="ARBA00001974"/>
    </source>
</evidence>
<evidence type="ECO:0000256" key="7">
    <source>
        <dbReference type="RuleBase" id="RU003862"/>
    </source>
</evidence>
<dbReference type="InterPro" id="IPR003171">
    <property type="entry name" value="Mehydrof_redctse-like"/>
</dbReference>
<evidence type="ECO:0000256" key="2">
    <source>
        <dbReference type="ARBA" id="ARBA00004777"/>
    </source>
</evidence>
<reference evidence="8 9" key="1">
    <citation type="submission" date="2024-01" db="EMBL/GenBank/DDBJ databases">
        <title>Genome assemblies of Stephania.</title>
        <authorList>
            <person name="Yang L."/>
        </authorList>
    </citation>
    <scope>NUCLEOTIDE SEQUENCE [LARGE SCALE GENOMIC DNA]</scope>
    <source>
        <strain evidence="8">QJT</strain>
        <tissue evidence="8">Leaf</tissue>
    </source>
</reference>
<dbReference type="GO" id="GO:0071949">
    <property type="term" value="F:FAD binding"/>
    <property type="evidence" value="ECO:0007669"/>
    <property type="project" value="TreeGrafter"/>
</dbReference>
<evidence type="ECO:0000256" key="3">
    <source>
        <dbReference type="ARBA" id="ARBA00006743"/>
    </source>
</evidence>
<keyword evidence="4 7" id="KW-0285">Flavoprotein</keyword>
<proteinExistence type="inferred from homology"/>
<keyword evidence="9" id="KW-1185">Reference proteome</keyword>
<gene>
    <name evidence="8" type="ORF">Sjap_016386</name>
</gene>
<comment type="pathway">
    <text evidence="2 7">One-carbon metabolism; tetrahydrofolate interconversion.</text>
</comment>
<comment type="similarity">
    <text evidence="3 7">Belongs to the methylenetetrahydrofolate reductase family.</text>
</comment>
<dbReference type="EMBL" id="JBBNAE010000006">
    <property type="protein sequence ID" value="KAK9117439.1"/>
    <property type="molecule type" value="Genomic_DNA"/>
</dbReference>
<dbReference type="PANTHER" id="PTHR45754">
    <property type="entry name" value="METHYLENETETRAHYDROFOLATE REDUCTASE"/>
    <property type="match status" value="1"/>
</dbReference>
<evidence type="ECO:0000313" key="8">
    <source>
        <dbReference type="EMBL" id="KAK9117439.1"/>
    </source>
</evidence>
<comment type="cofactor">
    <cofactor evidence="1 7">
        <name>FAD</name>
        <dbReference type="ChEBI" id="CHEBI:57692"/>
    </cofactor>
</comment>
<accession>A0AAP0IKX2</accession>
<keyword evidence="5 7" id="KW-0274">FAD</keyword>
<protein>
    <recommendedName>
        <fullName evidence="7">Methylenetetrahydrofolate reductase</fullName>
    </recommendedName>
</protein>
<dbReference type="GO" id="GO:0005829">
    <property type="term" value="C:cytosol"/>
    <property type="evidence" value="ECO:0007669"/>
    <property type="project" value="TreeGrafter"/>
</dbReference>
<sequence>MKKMKRFKEAKERSAIEFSFDFFAPNTEEGMIDLLKTMRRMLAQNPSFCAIALADAENDADIALYATHEVKNKIGVAAMMHVTASAKASVEKIERALDGLLENGIDRILVFGPEREDGKEGSTTSLNLVRHIRAEYGDCFRIAVIGFPGGHPDVFEGNNVTREGYMSSLVCLKEKVDAGADLIITTIFYDTEIFFKFLNDCQLIGITCPIVPGVAPIYSYKSLNMITNSSKIVLLIFKQLSPVGDLLFPSIVRSMKVKAPPSFLLS</sequence>
<dbReference type="SUPFAM" id="SSF51730">
    <property type="entry name" value="FAD-linked oxidoreductase"/>
    <property type="match status" value="1"/>
</dbReference>
<dbReference type="GO" id="GO:0035999">
    <property type="term" value="P:tetrahydrofolate interconversion"/>
    <property type="evidence" value="ECO:0007669"/>
    <property type="project" value="TreeGrafter"/>
</dbReference>
<dbReference type="GO" id="GO:0004489">
    <property type="term" value="F:methylenetetrahydrofolate reductase [NAD(P)H] activity"/>
    <property type="evidence" value="ECO:0007669"/>
    <property type="project" value="InterPro"/>
</dbReference>
<organism evidence="8 9">
    <name type="scientific">Stephania japonica</name>
    <dbReference type="NCBI Taxonomy" id="461633"/>
    <lineage>
        <taxon>Eukaryota</taxon>
        <taxon>Viridiplantae</taxon>
        <taxon>Streptophyta</taxon>
        <taxon>Embryophyta</taxon>
        <taxon>Tracheophyta</taxon>
        <taxon>Spermatophyta</taxon>
        <taxon>Magnoliopsida</taxon>
        <taxon>Ranunculales</taxon>
        <taxon>Menispermaceae</taxon>
        <taxon>Menispermoideae</taxon>
        <taxon>Cissampelideae</taxon>
        <taxon>Stephania</taxon>
    </lineage>
</organism>
<evidence type="ECO:0000256" key="6">
    <source>
        <dbReference type="ARBA" id="ARBA00023002"/>
    </source>
</evidence>
<dbReference type="AlphaFoldDB" id="A0AAP0IKX2"/>
<dbReference type="Gene3D" id="3.20.20.220">
    <property type="match status" value="1"/>
</dbReference>
<evidence type="ECO:0000256" key="5">
    <source>
        <dbReference type="ARBA" id="ARBA00022827"/>
    </source>
</evidence>
<evidence type="ECO:0000313" key="9">
    <source>
        <dbReference type="Proteomes" id="UP001417504"/>
    </source>
</evidence>
<dbReference type="PANTHER" id="PTHR45754:SF3">
    <property type="entry name" value="METHYLENETETRAHYDROFOLATE REDUCTASE (NADPH)"/>
    <property type="match status" value="1"/>
</dbReference>
<dbReference type="Proteomes" id="UP001417504">
    <property type="component" value="Unassembled WGS sequence"/>
</dbReference>
<name>A0AAP0IKX2_9MAGN</name>
<comment type="caution">
    <text evidence="8">The sequence shown here is derived from an EMBL/GenBank/DDBJ whole genome shotgun (WGS) entry which is preliminary data.</text>
</comment>
<keyword evidence="6 7" id="KW-0560">Oxidoreductase</keyword>